<gene>
    <name evidence="1" type="ORF">LWI29_007467</name>
</gene>
<sequence>MVGIGSYSLEGMMVNILSRNISFSCGGKSVKFKVDRPKGSQVDDCIVLEAPKLRKKRSRVLTLVQAFESISDMKKGNHDCLNEQEAIELEEDDLATRTFEEIGTLISKIAWSISRGCDIVVEIGIAVQELEDTPIPQVVERRGWETFTSSYPMYYRKVVEEFYSRMVPEYFQQHGSVMVRGVEVRMTIADINKYYRTELPNDQQVVGRL</sequence>
<accession>A0AA39SCR7</accession>
<dbReference type="AlphaFoldDB" id="A0AA39SCR7"/>
<comment type="caution">
    <text evidence="1">The sequence shown here is derived from an EMBL/GenBank/DDBJ whole genome shotgun (WGS) entry which is preliminary data.</text>
</comment>
<name>A0AA39SCR7_ACESA</name>
<keyword evidence="2" id="KW-1185">Reference proteome</keyword>
<organism evidence="1 2">
    <name type="scientific">Acer saccharum</name>
    <name type="common">Sugar maple</name>
    <dbReference type="NCBI Taxonomy" id="4024"/>
    <lineage>
        <taxon>Eukaryota</taxon>
        <taxon>Viridiplantae</taxon>
        <taxon>Streptophyta</taxon>
        <taxon>Embryophyta</taxon>
        <taxon>Tracheophyta</taxon>
        <taxon>Spermatophyta</taxon>
        <taxon>Magnoliopsida</taxon>
        <taxon>eudicotyledons</taxon>
        <taxon>Gunneridae</taxon>
        <taxon>Pentapetalae</taxon>
        <taxon>rosids</taxon>
        <taxon>malvids</taxon>
        <taxon>Sapindales</taxon>
        <taxon>Sapindaceae</taxon>
        <taxon>Hippocastanoideae</taxon>
        <taxon>Acereae</taxon>
        <taxon>Acer</taxon>
    </lineage>
</organism>
<dbReference type="EMBL" id="JAUESC010000381">
    <property type="protein sequence ID" value="KAK0588938.1"/>
    <property type="molecule type" value="Genomic_DNA"/>
</dbReference>
<protein>
    <submittedName>
        <fullName evidence="1">Uncharacterized protein</fullName>
    </submittedName>
</protein>
<evidence type="ECO:0000313" key="2">
    <source>
        <dbReference type="Proteomes" id="UP001168877"/>
    </source>
</evidence>
<reference evidence="1" key="1">
    <citation type="journal article" date="2022" name="Plant J.">
        <title>Strategies of tolerance reflected in two North American maple genomes.</title>
        <authorList>
            <person name="McEvoy S.L."/>
            <person name="Sezen U.U."/>
            <person name="Trouern-Trend A."/>
            <person name="McMahon S.M."/>
            <person name="Schaberg P.G."/>
            <person name="Yang J."/>
            <person name="Wegrzyn J.L."/>
            <person name="Swenson N.G."/>
        </authorList>
    </citation>
    <scope>NUCLEOTIDE SEQUENCE</scope>
    <source>
        <strain evidence="1">NS2018</strain>
    </source>
</reference>
<dbReference type="Proteomes" id="UP001168877">
    <property type="component" value="Unassembled WGS sequence"/>
</dbReference>
<evidence type="ECO:0000313" key="1">
    <source>
        <dbReference type="EMBL" id="KAK0588938.1"/>
    </source>
</evidence>
<proteinExistence type="predicted"/>
<reference evidence="1" key="2">
    <citation type="submission" date="2023-06" db="EMBL/GenBank/DDBJ databases">
        <authorList>
            <person name="Swenson N.G."/>
            <person name="Wegrzyn J.L."/>
            <person name="Mcevoy S.L."/>
        </authorList>
    </citation>
    <scope>NUCLEOTIDE SEQUENCE</scope>
    <source>
        <strain evidence="1">NS2018</strain>
        <tissue evidence="1">Leaf</tissue>
    </source>
</reference>